<reference evidence="5 6" key="2">
    <citation type="journal article" date="2018" name="Elife">
        <title>Firefly genomes illuminate parallel origins of bioluminescence in beetles.</title>
        <authorList>
            <person name="Fallon T.R."/>
            <person name="Lower S.E."/>
            <person name="Chang C.H."/>
            <person name="Bessho-Uehara M."/>
            <person name="Martin G.J."/>
            <person name="Bewick A.J."/>
            <person name="Behringer M."/>
            <person name="Debat H.J."/>
            <person name="Wong I."/>
            <person name="Day J.C."/>
            <person name="Suvorov A."/>
            <person name="Silva C.J."/>
            <person name="Stanger-Hall K.F."/>
            <person name="Hall D.W."/>
            <person name="Schmitz R.J."/>
            <person name="Nelson D.R."/>
            <person name="Lewis S.M."/>
            <person name="Shigenobu S."/>
            <person name="Bybee S.M."/>
            <person name="Larracuente A.M."/>
            <person name="Oba Y."/>
            <person name="Weng J.K."/>
        </authorList>
    </citation>
    <scope>NUCLEOTIDE SEQUENCE [LARGE SCALE GENOMIC DNA]</scope>
    <source>
        <strain evidence="5">1611_PpyrPB1</strain>
        <tissue evidence="5">Whole body</tissue>
    </source>
</reference>
<keyword evidence="2" id="KW-0694">RNA-binding</keyword>
<sequence length="228" mass="25889">MSNKFNALKHHVENSDRSDSGSGDDDLGCNILDLGPVEYPAGEHRLQHPYCLWFSKRQTLVRNPQVQATEGYGQSLRLVGQVATVEQWWGLYIHVVRLHDLPQHTDLHLFKKGIRPMWEDPANSKGGKWVIRLRKGQVGRAWENLCMAMLGEQFVTGNEICGVVVSIRYQEDQLSIWNRTASDQATTARIRDSLKRLLNLPATATMEYKTHNDSLKAWKTIPSGVLKS</sequence>
<reference evidence="4" key="1">
    <citation type="journal article" date="2016" name="Sci. Rep.">
        <title>Molecular characterization of firefly nuptial gifts: a multi-omics approach sheds light on postcopulatory sexual selection.</title>
        <authorList>
            <person name="Al-Wathiqui N."/>
            <person name="Fallon T.R."/>
            <person name="South A."/>
            <person name="Weng J.K."/>
            <person name="Lewis S.M."/>
        </authorList>
    </citation>
    <scope>NUCLEOTIDE SEQUENCE</scope>
</reference>
<comment type="similarity">
    <text evidence="2">Belongs to the eukaryotic initiation factor 4E family.</text>
</comment>
<dbReference type="SUPFAM" id="SSF55418">
    <property type="entry name" value="eIF4e-like"/>
    <property type="match status" value="1"/>
</dbReference>
<evidence type="ECO:0000313" key="5">
    <source>
        <dbReference type="EMBL" id="KAB0802453.1"/>
    </source>
</evidence>
<dbReference type="OrthoDB" id="590761at2759"/>
<dbReference type="GO" id="GO:0003743">
    <property type="term" value="F:translation initiation factor activity"/>
    <property type="evidence" value="ECO:0007669"/>
    <property type="project" value="UniProtKB-KW"/>
</dbReference>
<dbReference type="InterPro" id="IPR023398">
    <property type="entry name" value="TIF_eIF4e-like"/>
</dbReference>
<evidence type="ECO:0000256" key="3">
    <source>
        <dbReference type="SAM" id="MobiDB-lite"/>
    </source>
</evidence>
<gene>
    <name evidence="5" type="ORF">PPYR_04639</name>
</gene>
<dbReference type="InterPro" id="IPR019770">
    <property type="entry name" value="TIF_eIF_4E_CS"/>
</dbReference>
<name>A0A1Y1N7K8_PHOPY</name>
<dbReference type="InParanoid" id="A0A1Y1N7K8"/>
<evidence type="ECO:0000313" key="6">
    <source>
        <dbReference type="Proteomes" id="UP000327044"/>
    </source>
</evidence>
<dbReference type="Pfam" id="PF01652">
    <property type="entry name" value="IF4E"/>
    <property type="match status" value="1"/>
</dbReference>
<evidence type="ECO:0000256" key="1">
    <source>
        <dbReference type="ARBA" id="ARBA00032656"/>
    </source>
</evidence>
<dbReference type="AlphaFoldDB" id="A0A1Y1N7K8"/>
<dbReference type="FunFam" id="3.30.760.10:FF:000014">
    <property type="entry name" value="Eukaryotic translation initiation factor 4E-4"/>
    <property type="match status" value="1"/>
</dbReference>
<keyword evidence="2" id="KW-0396">Initiation factor</keyword>
<dbReference type="Proteomes" id="UP000327044">
    <property type="component" value="Unassembled WGS sequence"/>
</dbReference>
<evidence type="ECO:0000313" key="4">
    <source>
        <dbReference type="EMBL" id="JAV93924.1"/>
    </source>
</evidence>
<dbReference type="PROSITE" id="PS00813">
    <property type="entry name" value="IF4E"/>
    <property type="match status" value="1"/>
</dbReference>
<protein>
    <recommendedName>
        <fullName evidence="1">eIF-4F 25 kDa subunit</fullName>
    </recommendedName>
</protein>
<dbReference type="Gene3D" id="3.30.760.10">
    <property type="entry name" value="RNA Cap, Translation Initiation Factor Eif4e"/>
    <property type="match status" value="1"/>
</dbReference>
<accession>A0A1Y1N7K8</accession>
<organism evidence="4">
    <name type="scientific">Photinus pyralis</name>
    <name type="common">Common eastern firefly</name>
    <name type="synonym">Lampyris pyralis</name>
    <dbReference type="NCBI Taxonomy" id="7054"/>
    <lineage>
        <taxon>Eukaryota</taxon>
        <taxon>Metazoa</taxon>
        <taxon>Ecdysozoa</taxon>
        <taxon>Arthropoda</taxon>
        <taxon>Hexapoda</taxon>
        <taxon>Insecta</taxon>
        <taxon>Pterygota</taxon>
        <taxon>Neoptera</taxon>
        <taxon>Endopterygota</taxon>
        <taxon>Coleoptera</taxon>
        <taxon>Polyphaga</taxon>
        <taxon>Elateriformia</taxon>
        <taxon>Elateroidea</taxon>
        <taxon>Lampyridae</taxon>
        <taxon>Lampyrinae</taxon>
        <taxon>Photinus</taxon>
    </lineage>
</organism>
<dbReference type="PANTHER" id="PTHR11960:SF18">
    <property type="entry name" value="EUKARYOTIC TRANSLATION INITIATION FACTOR 4E HOMOLOGOUS PROTEIN, ISOFORM B"/>
    <property type="match status" value="1"/>
</dbReference>
<dbReference type="EMBL" id="GEZM01010675">
    <property type="protein sequence ID" value="JAV93924.1"/>
    <property type="molecule type" value="Transcribed_RNA"/>
</dbReference>
<dbReference type="GO" id="GO:0000340">
    <property type="term" value="F:RNA 7-methylguanosine cap binding"/>
    <property type="evidence" value="ECO:0007669"/>
    <property type="project" value="TreeGrafter"/>
</dbReference>
<feature type="compositionally biased region" description="Basic and acidic residues" evidence="3">
    <location>
        <begin position="10"/>
        <end position="19"/>
    </location>
</feature>
<dbReference type="EMBL" id="VVIM01000002">
    <property type="protein sequence ID" value="KAB0802453.1"/>
    <property type="molecule type" value="Genomic_DNA"/>
</dbReference>
<evidence type="ECO:0000256" key="2">
    <source>
        <dbReference type="RuleBase" id="RU004374"/>
    </source>
</evidence>
<proteinExistence type="inferred from homology"/>
<keyword evidence="2" id="KW-0648">Protein biosynthesis</keyword>
<keyword evidence="6" id="KW-1185">Reference proteome</keyword>
<reference evidence="5" key="3">
    <citation type="submission" date="2019-08" db="EMBL/GenBank/DDBJ databases">
        <authorList>
            <consortium name="Photinus pyralis genome working group"/>
            <person name="Fallon T.R."/>
            <person name="Sander Lower S.E."/>
            <person name="Weng J.-K."/>
        </authorList>
    </citation>
    <scope>NUCLEOTIDE SEQUENCE</scope>
    <source>
        <strain evidence="5">1611_PpyrPB1</strain>
        <tissue evidence="5">Whole body</tissue>
    </source>
</reference>
<dbReference type="GO" id="GO:0016281">
    <property type="term" value="C:eukaryotic translation initiation factor 4F complex"/>
    <property type="evidence" value="ECO:0007669"/>
    <property type="project" value="TreeGrafter"/>
</dbReference>
<dbReference type="InterPro" id="IPR001040">
    <property type="entry name" value="TIF_eIF_4E"/>
</dbReference>
<dbReference type="FunCoup" id="A0A1Y1N7K8">
    <property type="interactions" value="632"/>
</dbReference>
<feature type="region of interest" description="Disordered" evidence="3">
    <location>
        <begin position="1"/>
        <end position="23"/>
    </location>
</feature>
<dbReference type="PANTHER" id="PTHR11960">
    <property type="entry name" value="EUKARYOTIC TRANSLATION INITIATION FACTOR 4E RELATED"/>
    <property type="match status" value="1"/>
</dbReference>